<evidence type="ECO:0000259" key="2">
    <source>
        <dbReference type="PROSITE" id="PS50994"/>
    </source>
</evidence>
<dbReference type="EMBL" id="CP147407">
    <property type="protein sequence ID" value="WXB99092.1"/>
    <property type="molecule type" value="Genomic_DNA"/>
</dbReference>
<proteinExistence type="predicted"/>
<dbReference type="InterPro" id="IPR025948">
    <property type="entry name" value="HTH-like_dom"/>
</dbReference>
<dbReference type="InterPro" id="IPR001584">
    <property type="entry name" value="Integrase_cat-core"/>
</dbReference>
<dbReference type="PROSITE" id="PS50994">
    <property type="entry name" value="INTEGRASE"/>
    <property type="match status" value="1"/>
</dbReference>
<dbReference type="Pfam" id="PF13333">
    <property type="entry name" value="rve_2"/>
    <property type="match status" value="1"/>
</dbReference>
<dbReference type="NCBIfam" id="NF033516">
    <property type="entry name" value="transpos_IS3"/>
    <property type="match status" value="1"/>
</dbReference>
<evidence type="ECO:0000313" key="5">
    <source>
        <dbReference type="Proteomes" id="UP001377337"/>
    </source>
</evidence>
<sequence length="298" mass="35956">MSLEKGGQITKSERFEIIHHLVENYSIYKLCLIAGVSRYGYYKWKKRLSRPLTKEEKRNQEMALLLREKYFEEKGRQGYRQLTTYLRDHHDLFVNYKRVRRLLNKMGLHARQRRKKIRHYDQESYFAPNLLKRNFKTDYPNDKLCIDITYVYAGSKRYYLCAIIDLFNKEIIAYHLSDKNDTELVLDTLKKADKKRDLKCATLHSDQGHQFTSHKYKNTLIGYQIVRSMSRRGNCWDNAPIESFFSHYKTEGLWLDRPRTLQQLVESTDEYMEFYNQRRYQKKLGYQSPKEFSKSVSN</sequence>
<dbReference type="PANTHER" id="PTHR46889">
    <property type="entry name" value="TRANSPOSASE INSF FOR INSERTION SEQUENCE IS3B-RELATED"/>
    <property type="match status" value="1"/>
</dbReference>
<name>A0ABZ2NMB8_9BACI</name>
<dbReference type="RefSeq" id="WP_338782110.1">
    <property type="nucleotide sequence ID" value="NZ_CP147407.1"/>
</dbReference>
<comment type="function">
    <text evidence="1">Involved in the transposition of the insertion sequence.</text>
</comment>
<gene>
    <name evidence="3" type="ORF">WCV65_01160</name>
    <name evidence="4" type="ORF">WCV65_19075</name>
</gene>
<accession>A0ABZ2NMB8</accession>
<dbReference type="Pfam" id="PF13276">
    <property type="entry name" value="HTH_21"/>
    <property type="match status" value="1"/>
</dbReference>
<dbReference type="InterPro" id="IPR012337">
    <property type="entry name" value="RNaseH-like_sf"/>
</dbReference>
<evidence type="ECO:0000256" key="1">
    <source>
        <dbReference type="ARBA" id="ARBA00002286"/>
    </source>
</evidence>
<evidence type="ECO:0000313" key="3">
    <source>
        <dbReference type="EMBL" id="WXB98933.1"/>
    </source>
</evidence>
<keyword evidence="5" id="KW-1185">Reference proteome</keyword>
<dbReference type="EMBL" id="CP147407">
    <property type="protein sequence ID" value="WXB98933.1"/>
    <property type="molecule type" value="Genomic_DNA"/>
</dbReference>
<dbReference type="SUPFAM" id="SSF53098">
    <property type="entry name" value="Ribonuclease H-like"/>
    <property type="match status" value="1"/>
</dbReference>
<dbReference type="PANTHER" id="PTHR46889:SF5">
    <property type="entry name" value="INTEGRASE PROTEIN"/>
    <property type="match status" value="1"/>
</dbReference>
<dbReference type="InterPro" id="IPR050900">
    <property type="entry name" value="Transposase_IS3/IS150/IS904"/>
</dbReference>
<dbReference type="InterPro" id="IPR036397">
    <property type="entry name" value="RNaseH_sf"/>
</dbReference>
<dbReference type="InterPro" id="IPR048020">
    <property type="entry name" value="Transpos_IS3"/>
</dbReference>
<feature type="domain" description="Integrase catalytic" evidence="2">
    <location>
        <begin position="136"/>
        <end position="297"/>
    </location>
</feature>
<dbReference type="Proteomes" id="UP001377337">
    <property type="component" value="Chromosome"/>
</dbReference>
<dbReference type="Pfam" id="PF00665">
    <property type="entry name" value="rve"/>
    <property type="match status" value="1"/>
</dbReference>
<organism evidence="3 5">
    <name type="scientific">Metabacillus sediminis</name>
    <dbReference type="NCBI Taxonomy" id="3117746"/>
    <lineage>
        <taxon>Bacteria</taxon>
        <taxon>Bacillati</taxon>
        <taxon>Bacillota</taxon>
        <taxon>Bacilli</taxon>
        <taxon>Bacillales</taxon>
        <taxon>Bacillaceae</taxon>
        <taxon>Metabacillus</taxon>
    </lineage>
</organism>
<protein>
    <submittedName>
        <fullName evidence="3">IS3 family transposase</fullName>
    </submittedName>
</protein>
<reference evidence="3 5" key="1">
    <citation type="submission" date="2024-02" db="EMBL/GenBank/DDBJ databases">
        <title>Seven novel Bacillus-like species.</title>
        <authorList>
            <person name="Liu G."/>
        </authorList>
    </citation>
    <scope>NUCLEOTIDE SEQUENCE [LARGE SCALE GENOMIC DNA]</scope>
    <source>
        <strain evidence="3 5">FJAT-52054</strain>
    </source>
</reference>
<evidence type="ECO:0000313" key="4">
    <source>
        <dbReference type="EMBL" id="WXB99092.1"/>
    </source>
</evidence>
<dbReference type="Gene3D" id="3.30.420.10">
    <property type="entry name" value="Ribonuclease H-like superfamily/Ribonuclease H"/>
    <property type="match status" value="1"/>
</dbReference>